<proteinExistence type="predicted"/>
<sequence length="207" mass="23438">MARSISLAKDPRGRSLSRSPCGGSRKDLSRRFRACGPATSRGRRVTRSGRSRFIGRGKGSRSCSMDGWNVLRTAGRRLHGTLMRKPHGSKHLTLPPRNKHYRISQRVFSTLQCARHALGEATRHGNRQTRPRRKAAELAGRRDRSLLRFLSPTYPSHLVSMPVSHRLLACSPDPRRPHPRFHPLGQPRPKRRGIPPPRPCLFLPPQL</sequence>
<protein>
    <submittedName>
        <fullName evidence="2">Uncharacterized protein</fullName>
    </submittedName>
</protein>
<accession>A0A1Y2FVV2</accession>
<comment type="caution">
    <text evidence="2">The sequence shown here is derived from an EMBL/GenBank/DDBJ whole genome shotgun (WGS) entry which is preliminary data.</text>
</comment>
<feature type="region of interest" description="Disordered" evidence="1">
    <location>
        <begin position="1"/>
        <end position="28"/>
    </location>
</feature>
<evidence type="ECO:0000313" key="2">
    <source>
        <dbReference type="EMBL" id="ORY88128.1"/>
    </source>
</evidence>
<dbReference type="InParanoid" id="A0A1Y2FVV2"/>
<organism evidence="2 3">
    <name type="scientific">Leucosporidium creatinivorum</name>
    <dbReference type="NCBI Taxonomy" id="106004"/>
    <lineage>
        <taxon>Eukaryota</taxon>
        <taxon>Fungi</taxon>
        <taxon>Dikarya</taxon>
        <taxon>Basidiomycota</taxon>
        <taxon>Pucciniomycotina</taxon>
        <taxon>Microbotryomycetes</taxon>
        <taxon>Leucosporidiales</taxon>
        <taxon>Leucosporidium</taxon>
    </lineage>
</organism>
<name>A0A1Y2FVV2_9BASI</name>
<dbReference type="AlphaFoldDB" id="A0A1Y2FVV2"/>
<feature type="region of interest" description="Disordered" evidence="1">
    <location>
        <begin position="172"/>
        <end position="207"/>
    </location>
</feature>
<keyword evidence="3" id="KW-1185">Reference proteome</keyword>
<evidence type="ECO:0000256" key="1">
    <source>
        <dbReference type="SAM" id="MobiDB-lite"/>
    </source>
</evidence>
<dbReference type="Proteomes" id="UP000193467">
    <property type="component" value="Unassembled WGS sequence"/>
</dbReference>
<reference evidence="2 3" key="1">
    <citation type="submission" date="2016-07" db="EMBL/GenBank/DDBJ databases">
        <title>Pervasive Adenine N6-methylation of Active Genes in Fungi.</title>
        <authorList>
            <consortium name="DOE Joint Genome Institute"/>
            <person name="Mondo S.J."/>
            <person name="Dannebaum R.O."/>
            <person name="Kuo R.C."/>
            <person name="Labutti K."/>
            <person name="Haridas S."/>
            <person name="Kuo A."/>
            <person name="Salamov A."/>
            <person name="Ahrendt S.R."/>
            <person name="Lipzen A."/>
            <person name="Sullivan W."/>
            <person name="Andreopoulos W.B."/>
            <person name="Clum A."/>
            <person name="Lindquist E."/>
            <person name="Daum C."/>
            <person name="Ramamoorthy G.K."/>
            <person name="Gryganskyi A."/>
            <person name="Culley D."/>
            <person name="Magnuson J.K."/>
            <person name="James T.Y."/>
            <person name="O'Malley M.A."/>
            <person name="Stajich J.E."/>
            <person name="Spatafora J.W."/>
            <person name="Visel A."/>
            <person name="Grigoriev I.V."/>
        </authorList>
    </citation>
    <scope>NUCLEOTIDE SEQUENCE [LARGE SCALE GENOMIC DNA]</scope>
    <source>
        <strain evidence="2 3">62-1032</strain>
    </source>
</reference>
<evidence type="ECO:0000313" key="3">
    <source>
        <dbReference type="Proteomes" id="UP000193467"/>
    </source>
</evidence>
<dbReference type="EMBL" id="MCGR01000012">
    <property type="protein sequence ID" value="ORY88128.1"/>
    <property type="molecule type" value="Genomic_DNA"/>
</dbReference>
<gene>
    <name evidence="2" type="ORF">BCR35DRAFT_32364</name>
</gene>